<sequence length="128" mass="13908">MARESVRLLHTLAAHPQQKTTKVPRDFKYSSSGGALSRSKCPKAMKPKTQAITSFSWGVSLEVGKLAAFLSVPKSPPGIPHHPKVLTGYHLTEYRSRRMQWAMLSAIQGGGCSHELGLGETKHADQGS</sequence>
<name>A0AAV7ULB8_PLEWA</name>
<protein>
    <submittedName>
        <fullName evidence="2">Uncharacterized protein</fullName>
    </submittedName>
</protein>
<dbReference type="AlphaFoldDB" id="A0AAV7ULB8"/>
<comment type="caution">
    <text evidence="2">The sequence shown here is derived from an EMBL/GenBank/DDBJ whole genome shotgun (WGS) entry which is preliminary data.</text>
</comment>
<dbReference type="EMBL" id="JANPWB010000005">
    <property type="protein sequence ID" value="KAJ1188483.1"/>
    <property type="molecule type" value="Genomic_DNA"/>
</dbReference>
<feature type="region of interest" description="Disordered" evidence="1">
    <location>
        <begin position="17"/>
        <end position="42"/>
    </location>
</feature>
<gene>
    <name evidence="2" type="ORF">NDU88_005244</name>
</gene>
<evidence type="ECO:0000256" key="1">
    <source>
        <dbReference type="SAM" id="MobiDB-lite"/>
    </source>
</evidence>
<reference evidence="2" key="1">
    <citation type="journal article" date="2022" name="bioRxiv">
        <title>Sequencing and chromosome-scale assembly of the giantPleurodeles waltlgenome.</title>
        <authorList>
            <person name="Brown T."/>
            <person name="Elewa A."/>
            <person name="Iarovenko S."/>
            <person name="Subramanian E."/>
            <person name="Araus A.J."/>
            <person name="Petzold A."/>
            <person name="Susuki M."/>
            <person name="Suzuki K.-i.T."/>
            <person name="Hayashi T."/>
            <person name="Toyoda A."/>
            <person name="Oliveira C."/>
            <person name="Osipova E."/>
            <person name="Leigh N.D."/>
            <person name="Simon A."/>
            <person name="Yun M.H."/>
        </authorList>
    </citation>
    <scope>NUCLEOTIDE SEQUENCE</scope>
    <source>
        <strain evidence="2">20211129_DDA</strain>
        <tissue evidence="2">Liver</tissue>
    </source>
</reference>
<accession>A0AAV7ULB8</accession>
<keyword evidence="3" id="KW-1185">Reference proteome</keyword>
<organism evidence="2 3">
    <name type="scientific">Pleurodeles waltl</name>
    <name type="common">Iberian ribbed newt</name>
    <dbReference type="NCBI Taxonomy" id="8319"/>
    <lineage>
        <taxon>Eukaryota</taxon>
        <taxon>Metazoa</taxon>
        <taxon>Chordata</taxon>
        <taxon>Craniata</taxon>
        <taxon>Vertebrata</taxon>
        <taxon>Euteleostomi</taxon>
        <taxon>Amphibia</taxon>
        <taxon>Batrachia</taxon>
        <taxon>Caudata</taxon>
        <taxon>Salamandroidea</taxon>
        <taxon>Salamandridae</taxon>
        <taxon>Pleurodelinae</taxon>
        <taxon>Pleurodeles</taxon>
    </lineage>
</organism>
<evidence type="ECO:0000313" key="2">
    <source>
        <dbReference type="EMBL" id="KAJ1188483.1"/>
    </source>
</evidence>
<dbReference type="Proteomes" id="UP001066276">
    <property type="component" value="Chromosome 3_1"/>
</dbReference>
<proteinExistence type="predicted"/>
<evidence type="ECO:0000313" key="3">
    <source>
        <dbReference type="Proteomes" id="UP001066276"/>
    </source>
</evidence>